<feature type="domain" description="Carbohydrate kinase PfkB" evidence="7">
    <location>
        <begin position="9"/>
        <end position="312"/>
    </location>
</feature>
<comment type="caution">
    <text evidence="8">The sequence shown here is derived from an EMBL/GenBank/DDBJ whole genome shotgun (WGS) entry which is preliminary data.</text>
</comment>
<comment type="similarity">
    <text evidence="1 6">Belongs to the carbohydrate kinase PfkB family.</text>
</comment>
<evidence type="ECO:0000256" key="1">
    <source>
        <dbReference type="ARBA" id="ARBA00010688"/>
    </source>
</evidence>
<evidence type="ECO:0000259" key="7">
    <source>
        <dbReference type="Pfam" id="PF00294"/>
    </source>
</evidence>
<evidence type="ECO:0000256" key="2">
    <source>
        <dbReference type="ARBA" id="ARBA00022679"/>
    </source>
</evidence>
<dbReference type="Proteomes" id="UP000886748">
    <property type="component" value="Unassembled WGS sequence"/>
</dbReference>
<dbReference type="GO" id="GO:0006000">
    <property type="term" value="P:fructose metabolic process"/>
    <property type="evidence" value="ECO:0007669"/>
    <property type="project" value="UniProtKB-ARBA"/>
</dbReference>
<dbReference type="GO" id="GO:0005524">
    <property type="term" value="F:ATP binding"/>
    <property type="evidence" value="ECO:0007669"/>
    <property type="project" value="UniProtKB-KW"/>
</dbReference>
<evidence type="ECO:0000256" key="3">
    <source>
        <dbReference type="ARBA" id="ARBA00022741"/>
    </source>
</evidence>
<dbReference type="EMBL" id="DVOD01000010">
    <property type="protein sequence ID" value="HIU91729.1"/>
    <property type="molecule type" value="Genomic_DNA"/>
</dbReference>
<dbReference type="Gene3D" id="3.40.1190.20">
    <property type="match status" value="1"/>
</dbReference>
<keyword evidence="3" id="KW-0547">Nucleotide-binding</keyword>
<dbReference type="GO" id="GO:0008865">
    <property type="term" value="F:fructokinase activity"/>
    <property type="evidence" value="ECO:0007669"/>
    <property type="project" value="UniProtKB-ARBA"/>
</dbReference>
<evidence type="ECO:0000256" key="6">
    <source>
        <dbReference type="RuleBase" id="RU003704"/>
    </source>
</evidence>
<evidence type="ECO:0000313" key="9">
    <source>
        <dbReference type="Proteomes" id="UP000886748"/>
    </source>
</evidence>
<evidence type="ECO:0000256" key="4">
    <source>
        <dbReference type="ARBA" id="ARBA00022777"/>
    </source>
</evidence>
<dbReference type="PANTHER" id="PTHR43085">
    <property type="entry name" value="HEXOKINASE FAMILY MEMBER"/>
    <property type="match status" value="1"/>
</dbReference>
<dbReference type="PROSITE" id="PS00584">
    <property type="entry name" value="PFKB_KINASES_2"/>
    <property type="match status" value="1"/>
</dbReference>
<dbReference type="PANTHER" id="PTHR43085:SF1">
    <property type="entry name" value="PSEUDOURIDINE KINASE-RELATED"/>
    <property type="match status" value="1"/>
</dbReference>
<dbReference type="InterPro" id="IPR002139">
    <property type="entry name" value="Ribo/fructo_kinase"/>
</dbReference>
<accession>A0A9D1MYX2</accession>
<sequence length="330" mass="36336">MNNDLKTFDIASFGELLIDFTFQGISPNGQRLFAQNPGGAPANVLVSAQRLGARCAFLGKVGNDMHGCFLKQTLDQEKIDTKGLILDNKYFTTLAFVNINENGERSFSFARKPGADTQMQQQDINLDILKDTRIFHVGSLSLTDEPSRATTFYAVKYAKENGSLISYDPNYRAALWENEEIAQIRMRSLIPYADVMKISDEETVLLTDESDIEKAAKKLYEQGVKVIAVTLGSKGAYIYANNSGQYVAPLKCTVKDTNGAGDSFWGGFLYKLSKDKGNLNNLTDNELSSFAYFANAVASLCVESAGAIPAMPYLANVEERLKNAGLDWCL</sequence>
<dbReference type="InterPro" id="IPR011611">
    <property type="entry name" value="PfkB_dom"/>
</dbReference>
<dbReference type="InterPro" id="IPR050306">
    <property type="entry name" value="PfkB_Carbo_kinase"/>
</dbReference>
<dbReference type="CDD" id="cd01167">
    <property type="entry name" value="bac_FRK"/>
    <property type="match status" value="1"/>
</dbReference>
<reference evidence="8" key="1">
    <citation type="submission" date="2020-10" db="EMBL/GenBank/DDBJ databases">
        <authorList>
            <person name="Gilroy R."/>
        </authorList>
    </citation>
    <scope>NUCLEOTIDE SEQUENCE</scope>
    <source>
        <strain evidence="8">CHK154-7741</strain>
    </source>
</reference>
<dbReference type="InterPro" id="IPR002173">
    <property type="entry name" value="Carboh/pur_kinase_PfkB_CS"/>
</dbReference>
<dbReference type="InterPro" id="IPR029056">
    <property type="entry name" value="Ribokinase-like"/>
</dbReference>
<keyword evidence="4 6" id="KW-0418">Kinase</keyword>
<proteinExistence type="inferred from homology"/>
<evidence type="ECO:0000256" key="5">
    <source>
        <dbReference type="ARBA" id="ARBA00022840"/>
    </source>
</evidence>
<dbReference type="SUPFAM" id="SSF53613">
    <property type="entry name" value="Ribokinase-like"/>
    <property type="match status" value="1"/>
</dbReference>
<evidence type="ECO:0000313" key="8">
    <source>
        <dbReference type="EMBL" id="HIU91729.1"/>
    </source>
</evidence>
<dbReference type="AlphaFoldDB" id="A0A9D1MYX2"/>
<reference evidence="8" key="2">
    <citation type="journal article" date="2021" name="PeerJ">
        <title>Extensive microbial diversity within the chicken gut microbiome revealed by metagenomics and culture.</title>
        <authorList>
            <person name="Gilroy R."/>
            <person name="Ravi A."/>
            <person name="Getino M."/>
            <person name="Pursley I."/>
            <person name="Horton D.L."/>
            <person name="Alikhan N.F."/>
            <person name="Baker D."/>
            <person name="Gharbi K."/>
            <person name="Hall N."/>
            <person name="Watson M."/>
            <person name="Adriaenssens E.M."/>
            <person name="Foster-Nyarko E."/>
            <person name="Jarju S."/>
            <person name="Secka A."/>
            <person name="Antonio M."/>
            <person name="Oren A."/>
            <person name="Chaudhuri R.R."/>
            <person name="La Ragione R."/>
            <person name="Hildebrand F."/>
            <person name="Pallen M.J."/>
        </authorList>
    </citation>
    <scope>NUCLEOTIDE SEQUENCE</scope>
    <source>
        <strain evidence="8">CHK154-7741</strain>
    </source>
</reference>
<keyword evidence="2 6" id="KW-0808">Transferase</keyword>
<organism evidence="8 9">
    <name type="scientific">Candidatus Limenecus avicola</name>
    <dbReference type="NCBI Taxonomy" id="2840847"/>
    <lineage>
        <taxon>Bacteria</taxon>
        <taxon>Bacillati</taxon>
        <taxon>Bacillota</taxon>
        <taxon>Clostridia</taxon>
        <taxon>Eubacteriales</taxon>
        <taxon>Clostridiaceae</taxon>
        <taxon>Clostridiaceae incertae sedis</taxon>
        <taxon>Candidatus Limenecus</taxon>
    </lineage>
</organism>
<keyword evidence="5" id="KW-0067">ATP-binding</keyword>
<dbReference type="Pfam" id="PF00294">
    <property type="entry name" value="PfkB"/>
    <property type="match status" value="1"/>
</dbReference>
<dbReference type="PRINTS" id="PR00990">
    <property type="entry name" value="RIBOKINASE"/>
</dbReference>
<protein>
    <submittedName>
        <fullName evidence="8">Carbohydrate kinase</fullName>
    </submittedName>
</protein>
<gene>
    <name evidence="8" type="ORF">IAD26_01195</name>
</gene>
<name>A0A9D1MYX2_9CLOT</name>